<dbReference type="Proteomes" id="UP001607303">
    <property type="component" value="Unassembled WGS sequence"/>
</dbReference>
<keyword evidence="2" id="KW-1185">Reference proteome</keyword>
<name>A0ABD2AUK3_VESMC</name>
<accession>A0ABD2AUK3</accession>
<dbReference type="AlphaFoldDB" id="A0ABD2AUK3"/>
<comment type="caution">
    <text evidence="1">The sequence shown here is derived from an EMBL/GenBank/DDBJ whole genome shotgun (WGS) entry which is preliminary data.</text>
</comment>
<protein>
    <submittedName>
        <fullName evidence="1">Uncharacterized protein</fullName>
    </submittedName>
</protein>
<evidence type="ECO:0000313" key="2">
    <source>
        <dbReference type="Proteomes" id="UP001607303"/>
    </source>
</evidence>
<reference evidence="1 2" key="1">
    <citation type="journal article" date="2024" name="Ann. Entomol. Soc. Am.">
        <title>Genomic analyses of the southern and eastern yellowjacket wasps (Hymenoptera: Vespidae) reveal evolutionary signatures of social life.</title>
        <authorList>
            <person name="Catto M.A."/>
            <person name="Caine P.B."/>
            <person name="Orr S.E."/>
            <person name="Hunt B.G."/>
            <person name="Goodisman M.A.D."/>
        </authorList>
    </citation>
    <scope>NUCLEOTIDE SEQUENCE [LARGE SCALE GENOMIC DNA]</scope>
    <source>
        <strain evidence="1">232</strain>
        <tissue evidence="1">Head and thorax</tissue>
    </source>
</reference>
<proteinExistence type="predicted"/>
<sequence>MRISASWKIIKNIIITFTSESTTISTNFIFIVLQCEFMSFEICLLQMDQHSLSTYIVDYCRTSQVLFFRKFEKIGDLIIGAFVTSLDRFCFVRESYHPQSNLSWRSWISLSCDEKSSIVCIENTIGPLVLLSETPVIFLITRSYAVTNLEPQSICLALKSSTIMHFPCCNKRNWKSCIVTFFAGKI</sequence>
<dbReference type="EMBL" id="JAYRBN010000114">
    <property type="protein sequence ID" value="KAL2723610.1"/>
    <property type="molecule type" value="Genomic_DNA"/>
</dbReference>
<gene>
    <name evidence="1" type="ORF">V1477_019461</name>
</gene>
<evidence type="ECO:0000313" key="1">
    <source>
        <dbReference type="EMBL" id="KAL2723610.1"/>
    </source>
</evidence>
<organism evidence="1 2">
    <name type="scientific">Vespula maculifrons</name>
    <name type="common">Eastern yellow jacket</name>
    <name type="synonym">Wasp</name>
    <dbReference type="NCBI Taxonomy" id="7453"/>
    <lineage>
        <taxon>Eukaryota</taxon>
        <taxon>Metazoa</taxon>
        <taxon>Ecdysozoa</taxon>
        <taxon>Arthropoda</taxon>
        <taxon>Hexapoda</taxon>
        <taxon>Insecta</taxon>
        <taxon>Pterygota</taxon>
        <taxon>Neoptera</taxon>
        <taxon>Endopterygota</taxon>
        <taxon>Hymenoptera</taxon>
        <taxon>Apocrita</taxon>
        <taxon>Aculeata</taxon>
        <taxon>Vespoidea</taxon>
        <taxon>Vespidae</taxon>
        <taxon>Vespinae</taxon>
        <taxon>Vespula</taxon>
    </lineage>
</organism>